<name>A0A067S391_GALM3</name>
<reference evidence="4" key="1">
    <citation type="journal article" date="2014" name="Proc. Natl. Acad. Sci. U.S.A.">
        <title>Extensive sampling of basidiomycete genomes demonstrates inadequacy of the white-rot/brown-rot paradigm for wood decay fungi.</title>
        <authorList>
            <person name="Riley R."/>
            <person name="Salamov A.A."/>
            <person name="Brown D.W."/>
            <person name="Nagy L.G."/>
            <person name="Floudas D."/>
            <person name="Held B.W."/>
            <person name="Levasseur A."/>
            <person name="Lombard V."/>
            <person name="Morin E."/>
            <person name="Otillar R."/>
            <person name="Lindquist E.A."/>
            <person name="Sun H."/>
            <person name="LaButti K.M."/>
            <person name="Schmutz J."/>
            <person name="Jabbour D."/>
            <person name="Luo H."/>
            <person name="Baker S.E."/>
            <person name="Pisabarro A.G."/>
            <person name="Walton J.D."/>
            <person name="Blanchette R.A."/>
            <person name="Henrissat B."/>
            <person name="Martin F."/>
            <person name="Cullen D."/>
            <person name="Hibbett D.S."/>
            <person name="Grigoriev I.V."/>
        </authorList>
    </citation>
    <scope>NUCLEOTIDE SEQUENCE [LARGE SCALE GENOMIC DNA]</scope>
    <source>
        <strain evidence="4">CBS 339.88</strain>
    </source>
</reference>
<dbReference type="HOGENOM" id="CLU_004966_6_1_1"/>
<dbReference type="InterPro" id="IPR040898">
    <property type="entry name" value="CxC6"/>
</dbReference>
<evidence type="ECO:0000313" key="4">
    <source>
        <dbReference type="Proteomes" id="UP000027222"/>
    </source>
</evidence>
<dbReference type="EMBL" id="KL142459">
    <property type="protein sequence ID" value="KDR65300.1"/>
    <property type="molecule type" value="Genomic_DNA"/>
</dbReference>
<gene>
    <name evidence="3" type="ORF">GALMADRAFT_232958</name>
</gene>
<feature type="compositionally biased region" description="Basic and acidic residues" evidence="1">
    <location>
        <begin position="179"/>
        <end position="192"/>
    </location>
</feature>
<dbReference type="Pfam" id="PF18721">
    <property type="entry name" value="CxC6"/>
    <property type="match status" value="1"/>
</dbReference>
<keyword evidence="4" id="KW-1185">Reference proteome</keyword>
<proteinExistence type="predicted"/>
<dbReference type="OrthoDB" id="2527272at2759"/>
<sequence>MNHSCSECSQPYKITADFVANEDPAAVLGADDNSAVPTLQGENADIAAQETQAARAAARARANEIGARATAAAENDNVDMDIDYEDCNMIIIDGVVMSPTHCAFDGCIRDCKNARGGAFCEEHEIEYGDKCRVRGCPTIKIEGTQACQRHQREWKKYKLDHSRSALAGVRRMLQRPNERNAWEPGLRRTEQPHDDDDDVEIPKNNYFGPSRFYCVETITAPCGAVIAWTKFDKSESPTKILNWLQSVYPTEESRPNYICIDKSCRVLRTSIINRSWDSWKKTSRFVVDSYHYINHRTSDYLCCKWCNPAPLDGSAPNLVILAVDKNGEEYYKRAFNTQACEQLNAWLGGFESILKRMKTGNFDCDKHSKTNLLISVMKMKMKKSRLKGTGMWKMMIK</sequence>
<evidence type="ECO:0000259" key="2">
    <source>
        <dbReference type="Pfam" id="PF18721"/>
    </source>
</evidence>
<evidence type="ECO:0000313" key="3">
    <source>
        <dbReference type="EMBL" id="KDR65300.1"/>
    </source>
</evidence>
<evidence type="ECO:0000256" key="1">
    <source>
        <dbReference type="SAM" id="MobiDB-lite"/>
    </source>
</evidence>
<protein>
    <recommendedName>
        <fullName evidence="2">CxC6 like cysteine cluster associated with KDZ domain-containing protein</fullName>
    </recommendedName>
</protein>
<feature type="domain" description="CxC6 like cysteine cluster associated with KDZ" evidence="2">
    <location>
        <begin position="91"/>
        <end position="156"/>
    </location>
</feature>
<accession>A0A067S391</accession>
<dbReference type="STRING" id="685588.A0A067S391"/>
<feature type="region of interest" description="Disordered" evidence="1">
    <location>
        <begin position="179"/>
        <end position="200"/>
    </location>
</feature>
<dbReference type="Proteomes" id="UP000027222">
    <property type="component" value="Unassembled WGS sequence"/>
</dbReference>
<organism evidence="3 4">
    <name type="scientific">Galerina marginata (strain CBS 339.88)</name>
    <dbReference type="NCBI Taxonomy" id="685588"/>
    <lineage>
        <taxon>Eukaryota</taxon>
        <taxon>Fungi</taxon>
        <taxon>Dikarya</taxon>
        <taxon>Basidiomycota</taxon>
        <taxon>Agaricomycotina</taxon>
        <taxon>Agaricomycetes</taxon>
        <taxon>Agaricomycetidae</taxon>
        <taxon>Agaricales</taxon>
        <taxon>Agaricineae</taxon>
        <taxon>Strophariaceae</taxon>
        <taxon>Galerina</taxon>
    </lineage>
</organism>
<dbReference type="AlphaFoldDB" id="A0A067S391"/>